<dbReference type="SUPFAM" id="SSF48498">
    <property type="entry name" value="Tetracyclin repressor-like, C-terminal domain"/>
    <property type="match status" value="1"/>
</dbReference>
<dbReference type="STRING" id="1486859.SAMN05444273_104216"/>
<name>A0A1M4ZK50_9RHOB</name>
<dbReference type="EMBL" id="FQUV01000004">
    <property type="protein sequence ID" value="SHF18371.1"/>
    <property type="molecule type" value="Genomic_DNA"/>
</dbReference>
<dbReference type="InterPro" id="IPR009057">
    <property type="entry name" value="Homeodomain-like_sf"/>
</dbReference>
<accession>A0A1M4ZK50</accession>
<dbReference type="InterPro" id="IPR001647">
    <property type="entry name" value="HTH_TetR"/>
</dbReference>
<feature type="domain" description="HTH tetR-type" evidence="3">
    <location>
        <begin position="10"/>
        <end position="70"/>
    </location>
</feature>
<dbReference type="Pfam" id="PF17932">
    <property type="entry name" value="TetR_C_24"/>
    <property type="match status" value="1"/>
</dbReference>
<feature type="DNA-binding region" description="H-T-H motif" evidence="2">
    <location>
        <begin position="33"/>
        <end position="52"/>
    </location>
</feature>
<evidence type="ECO:0000256" key="2">
    <source>
        <dbReference type="PROSITE-ProRule" id="PRU00335"/>
    </source>
</evidence>
<evidence type="ECO:0000313" key="5">
    <source>
        <dbReference type="Proteomes" id="UP000184144"/>
    </source>
</evidence>
<evidence type="ECO:0000313" key="4">
    <source>
        <dbReference type="EMBL" id="SHF18371.1"/>
    </source>
</evidence>
<dbReference type="PROSITE" id="PS50977">
    <property type="entry name" value="HTH_TETR_2"/>
    <property type="match status" value="1"/>
</dbReference>
<organism evidence="4 5">
    <name type="scientific">Litoreibacter ascidiaceicola</name>
    <dbReference type="NCBI Taxonomy" id="1486859"/>
    <lineage>
        <taxon>Bacteria</taxon>
        <taxon>Pseudomonadati</taxon>
        <taxon>Pseudomonadota</taxon>
        <taxon>Alphaproteobacteria</taxon>
        <taxon>Rhodobacterales</taxon>
        <taxon>Roseobacteraceae</taxon>
        <taxon>Litoreibacter</taxon>
    </lineage>
</organism>
<evidence type="ECO:0000259" key="3">
    <source>
        <dbReference type="PROSITE" id="PS50977"/>
    </source>
</evidence>
<dbReference type="AlphaFoldDB" id="A0A1M4ZK50"/>
<proteinExistence type="predicted"/>
<keyword evidence="1 2" id="KW-0238">DNA-binding</keyword>
<gene>
    <name evidence="4" type="ORF">SAMN05444273_104216</name>
</gene>
<dbReference type="Proteomes" id="UP000184144">
    <property type="component" value="Unassembled WGS sequence"/>
</dbReference>
<protein>
    <submittedName>
        <fullName evidence="4">Transcriptional regulator, TetR family</fullName>
    </submittedName>
</protein>
<dbReference type="InterPro" id="IPR050109">
    <property type="entry name" value="HTH-type_TetR-like_transc_reg"/>
</dbReference>
<keyword evidence="5" id="KW-1185">Reference proteome</keyword>
<dbReference type="InterPro" id="IPR036271">
    <property type="entry name" value="Tet_transcr_reg_TetR-rel_C_sf"/>
</dbReference>
<dbReference type="PANTHER" id="PTHR30055:SF200">
    <property type="entry name" value="HTH-TYPE TRANSCRIPTIONAL REPRESSOR BDCR"/>
    <property type="match status" value="1"/>
</dbReference>
<reference evidence="5" key="1">
    <citation type="submission" date="2016-11" db="EMBL/GenBank/DDBJ databases">
        <authorList>
            <person name="Varghese N."/>
            <person name="Submissions S."/>
        </authorList>
    </citation>
    <scope>NUCLEOTIDE SEQUENCE [LARGE SCALE GENOMIC DNA]</scope>
    <source>
        <strain evidence="5">DSM 100566</strain>
    </source>
</reference>
<dbReference type="Pfam" id="PF00440">
    <property type="entry name" value="TetR_N"/>
    <property type="match status" value="1"/>
</dbReference>
<dbReference type="RefSeq" id="WP_073143437.1">
    <property type="nucleotide sequence ID" value="NZ_FQUV01000004.1"/>
</dbReference>
<dbReference type="GO" id="GO:0003700">
    <property type="term" value="F:DNA-binding transcription factor activity"/>
    <property type="evidence" value="ECO:0007669"/>
    <property type="project" value="TreeGrafter"/>
</dbReference>
<dbReference type="PANTHER" id="PTHR30055">
    <property type="entry name" value="HTH-TYPE TRANSCRIPTIONAL REGULATOR RUTR"/>
    <property type="match status" value="1"/>
</dbReference>
<dbReference type="OrthoDB" id="9814200at2"/>
<evidence type="ECO:0000256" key="1">
    <source>
        <dbReference type="ARBA" id="ARBA00023125"/>
    </source>
</evidence>
<dbReference type="PRINTS" id="PR00455">
    <property type="entry name" value="HTHTETR"/>
</dbReference>
<sequence>MARKIGSHSDITGPRVRAAALKLFAAHGFAAVSMRQIAAEVGVQAGALYLYTPDKQSLLFDLLRDHMQEVLDAWSAEEKPEGPVQHLEAFSRFHIRFHLERPEQVFISYMELRNLEPDNFKTLENMRRQYEDALESILKQGQDEGVFDVDDTKLTTLALIAMLNGVTSWYKPDGRLSLARVEAIYSDMAGKAVRMPRWKERQRKLEAEQAAAAAE</sequence>
<dbReference type="InterPro" id="IPR041490">
    <property type="entry name" value="KstR2_TetR_C"/>
</dbReference>
<dbReference type="GO" id="GO:0000976">
    <property type="term" value="F:transcription cis-regulatory region binding"/>
    <property type="evidence" value="ECO:0007669"/>
    <property type="project" value="TreeGrafter"/>
</dbReference>
<dbReference type="Gene3D" id="1.10.357.10">
    <property type="entry name" value="Tetracycline Repressor, domain 2"/>
    <property type="match status" value="1"/>
</dbReference>
<dbReference type="SUPFAM" id="SSF46689">
    <property type="entry name" value="Homeodomain-like"/>
    <property type="match status" value="1"/>
</dbReference>